<dbReference type="KEGG" id="ffu:CLAFUR5_01496"/>
<dbReference type="GO" id="GO:0006369">
    <property type="term" value="P:termination of RNA polymerase II transcription"/>
    <property type="evidence" value="ECO:0007669"/>
    <property type="project" value="TreeGrafter"/>
</dbReference>
<dbReference type="InterPro" id="IPR041677">
    <property type="entry name" value="DNA2/NAM7_AAA_11"/>
</dbReference>
<dbReference type="PANTHER" id="PTHR10887">
    <property type="entry name" value="DNA2/NAM7 HELICASE FAMILY"/>
    <property type="match status" value="1"/>
</dbReference>
<evidence type="ECO:0000256" key="6">
    <source>
        <dbReference type="ARBA" id="ARBA00022840"/>
    </source>
</evidence>
<evidence type="ECO:0000256" key="5">
    <source>
        <dbReference type="ARBA" id="ARBA00022806"/>
    </source>
</evidence>
<dbReference type="Gene3D" id="3.40.50.300">
    <property type="entry name" value="P-loop containing nucleotide triphosphate hydrolases"/>
    <property type="match status" value="2"/>
</dbReference>
<dbReference type="EMBL" id="CP090163">
    <property type="protein sequence ID" value="UJO11486.1"/>
    <property type="molecule type" value="Genomic_DNA"/>
</dbReference>
<dbReference type="GO" id="GO:0001147">
    <property type="term" value="F:transcription termination site sequence-specific DNA binding"/>
    <property type="evidence" value="ECO:0007669"/>
    <property type="project" value="TreeGrafter"/>
</dbReference>
<dbReference type="InterPro" id="IPR047187">
    <property type="entry name" value="SF1_C_Upf1"/>
</dbReference>
<feature type="compositionally biased region" description="Acidic residues" evidence="10">
    <location>
        <begin position="1008"/>
        <end position="1025"/>
    </location>
</feature>
<dbReference type="GO" id="GO:0016604">
    <property type="term" value="C:nuclear body"/>
    <property type="evidence" value="ECO:0007669"/>
    <property type="project" value="TreeGrafter"/>
</dbReference>
<feature type="compositionally biased region" description="Basic and acidic residues" evidence="10">
    <location>
        <begin position="1875"/>
        <end position="1891"/>
    </location>
</feature>
<feature type="region of interest" description="Disordered" evidence="10">
    <location>
        <begin position="1847"/>
        <end position="2043"/>
    </location>
</feature>
<gene>
    <name evidence="12" type="ORF">CLAFUR5_01496</name>
</gene>
<dbReference type="RefSeq" id="XP_047755852.1">
    <property type="nucleotide sequence ID" value="XM_047900644.1"/>
</dbReference>
<evidence type="ECO:0000256" key="10">
    <source>
        <dbReference type="SAM" id="MobiDB-lite"/>
    </source>
</evidence>
<evidence type="ECO:0000256" key="4">
    <source>
        <dbReference type="ARBA" id="ARBA00022801"/>
    </source>
</evidence>
<comment type="similarity">
    <text evidence="2">Belongs to the DNA2/NAM7 helicase family.</text>
</comment>
<dbReference type="PANTHER" id="PTHR10887:SF495">
    <property type="entry name" value="HELICASE SENATAXIN ISOFORM X1-RELATED"/>
    <property type="match status" value="1"/>
</dbReference>
<feature type="region of interest" description="Disordered" evidence="10">
    <location>
        <begin position="1451"/>
        <end position="1479"/>
    </location>
</feature>
<feature type="compositionally biased region" description="Acidic residues" evidence="10">
    <location>
        <begin position="1935"/>
        <end position="1951"/>
    </location>
</feature>
<keyword evidence="5 8" id="KW-0347">Helicase</keyword>
<keyword evidence="13" id="KW-1185">Reference proteome</keyword>
<keyword evidence="4 8" id="KW-0378">Hydrolase</keyword>
<dbReference type="Pfam" id="PF23576">
    <property type="entry name" value="SEN1_barrel"/>
    <property type="match status" value="1"/>
</dbReference>
<feature type="region of interest" description="Disordered" evidence="10">
    <location>
        <begin position="1008"/>
        <end position="1067"/>
    </location>
</feature>
<dbReference type="FunFam" id="3.40.50.300:FF:000326">
    <property type="entry name" value="P-loop containing nucleoside triphosphate hydrolase"/>
    <property type="match status" value="1"/>
</dbReference>
<dbReference type="PROSITE" id="PS51198">
    <property type="entry name" value="UVRD_HELICASE_ATP_BIND"/>
    <property type="match status" value="1"/>
</dbReference>
<dbReference type="Pfam" id="PF12726">
    <property type="entry name" value="SEN1_N"/>
    <property type="match status" value="1"/>
</dbReference>
<dbReference type="SUPFAM" id="SSF52540">
    <property type="entry name" value="P-loop containing nucleoside triphosphate hydrolases"/>
    <property type="match status" value="1"/>
</dbReference>
<name>A0A9Q8L628_PASFU</name>
<keyword evidence="9" id="KW-0175">Coiled coil</keyword>
<feature type="compositionally biased region" description="Basic and acidic residues" evidence="10">
    <location>
        <begin position="1952"/>
        <end position="1964"/>
    </location>
</feature>
<feature type="binding site" evidence="8">
    <location>
        <begin position="1311"/>
        <end position="1318"/>
    </location>
    <ligand>
        <name>ATP</name>
        <dbReference type="ChEBI" id="CHEBI:30616"/>
    </ligand>
</feature>
<dbReference type="InterPro" id="IPR056474">
    <property type="entry name" value="SEN1_barrel"/>
</dbReference>
<dbReference type="InterPro" id="IPR041679">
    <property type="entry name" value="DNA2/NAM7-like_C"/>
</dbReference>
<comment type="subcellular location">
    <subcellularLocation>
        <location evidence="1">Nucleus</location>
    </subcellularLocation>
</comment>
<protein>
    <submittedName>
        <fullName evidence="12">Helicase SEN1</fullName>
    </submittedName>
</protein>
<dbReference type="GO" id="GO:0005524">
    <property type="term" value="F:ATP binding"/>
    <property type="evidence" value="ECO:0007669"/>
    <property type="project" value="UniProtKB-UniRule"/>
</dbReference>
<reference evidence="12" key="2">
    <citation type="journal article" date="2022" name="Microb. Genom.">
        <title>A chromosome-scale genome assembly of the tomato pathogen Cladosporium fulvum reveals a compartmentalized genome architecture and the presence of a dispensable chromosome.</title>
        <authorList>
            <person name="Zaccaron A.Z."/>
            <person name="Chen L.H."/>
            <person name="Samaras A."/>
            <person name="Stergiopoulos I."/>
        </authorList>
    </citation>
    <scope>NUCLEOTIDE SEQUENCE</scope>
    <source>
        <strain evidence="12">Race5_Kim</strain>
    </source>
</reference>
<feature type="compositionally biased region" description="Basic and acidic residues" evidence="10">
    <location>
        <begin position="1902"/>
        <end position="1928"/>
    </location>
</feature>
<dbReference type="InterPro" id="IPR027417">
    <property type="entry name" value="P-loop_NTPase"/>
</dbReference>
<evidence type="ECO:0000256" key="2">
    <source>
        <dbReference type="ARBA" id="ARBA00007913"/>
    </source>
</evidence>
<dbReference type="FunFam" id="3.40.50.300:FF:001152">
    <property type="entry name" value="tRNA-splicing endonuclease, putative"/>
    <property type="match status" value="1"/>
</dbReference>
<evidence type="ECO:0000256" key="9">
    <source>
        <dbReference type="SAM" id="Coils"/>
    </source>
</evidence>
<dbReference type="InterPro" id="IPR024481">
    <property type="entry name" value="Helicase_Sen1_N"/>
</dbReference>
<evidence type="ECO:0000256" key="1">
    <source>
        <dbReference type="ARBA" id="ARBA00004123"/>
    </source>
</evidence>
<dbReference type="GO" id="GO:0005694">
    <property type="term" value="C:chromosome"/>
    <property type="evidence" value="ECO:0007669"/>
    <property type="project" value="UniProtKB-ARBA"/>
</dbReference>
<evidence type="ECO:0000313" key="12">
    <source>
        <dbReference type="EMBL" id="UJO11486.1"/>
    </source>
</evidence>
<dbReference type="OrthoDB" id="6513042at2759"/>
<organism evidence="12 13">
    <name type="scientific">Passalora fulva</name>
    <name type="common">Tomato leaf mold</name>
    <name type="synonym">Cladosporium fulvum</name>
    <dbReference type="NCBI Taxonomy" id="5499"/>
    <lineage>
        <taxon>Eukaryota</taxon>
        <taxon>Fungi</taxon>
        <taxon>Dikarya</taxon>
        <taxon>Ascomycota</taxon>
        <taxon>Pezizomycotina</taxon>
        <taxon>Dothideomycetes</taxon>
        <taxon>Dothideomycetidae</taxon>
        <taxon>Mycosphaerellales</taxon>
        <taxon>Mycosphaerellaceae</taxon>
        <taxon>Fulvia</taxon>
    </lineage>
</organism>
<feature type="region of interest" description="Disordered" evidence="10">
    <location>
        <begin position="869"/>
        <end position="920"/>
    </location>
</feature>
<dbReference type="CDD" id="cd18042">
    <property type="entry name" value="DEXXQc_SETX"/>
    <property type="match status" value="1"/>
</dbReference>
<accession>A0A9Q8L628</accession>
<dbReference type="InterPro" id="IPR045055">
    <property type="entry name" value="DNA2/NAM7-like"/>
</dbReference>
<feature type="coiled-coil region" evidence="9">
    <location>
        <begin position="947"/>
        <end position="974"/>
    </location>
</feature>
<evidence type="ECO:0000256" key="7">
    <source>
        <dbReference type="ARBA" id="ARBA00023242"/>
    </source>
</evidence>
<evidence type="ECO:0000313" key="13">
    <source>
        <dbReference type="Proteomes" id="UP000756132"/>
    </source>
</evidence>
<evidence type="ECO:0000259" key="11">
    <source>
        <dbReference type="PROSITE" id="PS51198"/>
    </source>
</evidence>
<dbReference type="InterPro" id="IPR014016">
    <property type="entry name" value="UvrD-like_ATP-bd"/>
</dbReference>
<dbReference type="CDD" id="cd18808">
    <property type="entry name" value="SF1_C_Upf1"/>
    <property type="match status" value="1"/>
</dbReference>
<evidence type="ECO:0000256" key="8">
    <source>
        <dbReference type="PROSITE-ProRule" id="PRU00560"/>
    </source>
</evidence>
<dbReference type="Proteomes" id="UP000756132">
    <property type="component" value="Chromosome 1"/>
</dbReference>
<feature type="compositionally biased region" description="Low complexity" evidence="10">
    <location>
        <begin position="2022"/>
        <end position="2033"/>
    </location>
</feature>
<feature type="compositionally biased region" description="Polar residues" evidence="10">
    <location>
        <begin position="1892"/>
        <end position="1901"/>
    </location>
</feature>
<feature type="compositionally biased region" description="Polar residues" evidence="10">
    <location>
        <begin position="1988"/>
        <end position="2002"/>
    </location>
</feature>
<evidence type="ECO:0000256" key="3">
    <source>
        <dbReference type="ARBA" id="ARBA00022741"/>
    </source>
</evidence>
<keyword evidence="3 8" id="KW-0547">Nucleotide-binding</keyword>
<proteinExistence type="inferred from homology"/>
<dbReference type="Pfam" id="PF13087">
    <property type="entry name" value="AAA_12"/>
    <property type="match status" value="1"/>
</dbReference>
<keyword evidence="6 8" id="KW-0067">ATP-binding</keyword>
<sequence>MEFVQKLEALTNLDAGIHWFCPRTTDDETGVYYIDDIDSSEPESESEKATRLSKLKEATQRKEDALSATQIIAFDGDDAMPYQTKLKTHLKTQLTRCDICIREFHRSRAWLKSQLEAEYAADEVRTFLDKYDGMNNERITTGLDQATEALLDLEPSKRKITSAGEAGMYAMFEALQCRPFLYSEELLSQHFDKPFRLAQANRKFSLPGVAPGTVAFLYSMNAERFAWAERNITRLKRKILPSEFESSVKPFMEGAAGRVHVVNLDARFLPVFWRATRMLLEKFDKELITNYLRAMDVNIYTLSLEHFQVQQDHVLDIFGCYGILLELAPNDFWEAMGAVSPSNVLDVAFTTKPNQLETLFTSKQESGRDPQAYLALQVKWLDAFVKSIKASNLVPPLRTLLQLCLKRYQADQYSHFASTAMWERGLCCLQEAIRILTRDLDGGPAYTHLIEAVSRDYIGDILAQLEGIEKKEELQITKDQNSALDIIQNLLALDVRSLSRDRRMIESKRELDHEIGVASLNIWKMSMRHIKPGHSSFVMSIIRGMNGLLSLDLLPPKIVKAATKTAESWNNALTRILGYVATDLLDRLDSFNHEQLLDLIALPEAMNGIVLLLFNGNEMIHANALTLLKTFSGEDSRRESIMHLLKAYYSNAMSAFGLSLKAVINAHIFGPCSTLLKILRDVFSCLCDDQDGLLRTKTISGETELTALRILWVHTWSFLEMVFSRTEAWSSLGYDKAMMQLFCRDTMDLAEFVFDQYAVIASTMEGGSIQVSSATGKQLLQQSNKAFGHITKWLRLRDEYLISRCVSITGKMLTRFQEVNIRISAENSTWLQDVITSSSTSKYAKVKNKLTMNNKAELQQALERHLGESLSASDLSETEGPKRTKQGSLADWAASAGDRSGSSTPVSASRPEGVIDLDTWTSAAEKRKAEERKPMQKVPTLAFQKAAMKKQEEANDFLLKRRQAKEEADRKRQEVIAKAKGLGAGSGVAGIGNYGADHGTEGQTVMVNDDDLESDDDDDDLDDDLFGTVDKPKKQQRPGLDFSGATGLKPEVKSGPTRIQRTARSVKDMRARIKPALGPLYQTMLSWDFFHTDHYPPGSSPQDFRAVENSFRDPISYQATFEPLLTLEAWQGMVRAREENQSKPYELKVQNRSNVDQFIEFSSIIGHQENREVELRESDIVLLSTSKKPADDSTAAHCFARVQKTKFTKAHMEIVYQMMPASALAPKLTMQSIIYGLKVTTIVPLERQYGALKALQYYDLCNQIVRAKPSSRYEFSEKQITSMQGVYGLNRAQSEAVNAALDNEGFSLIQGPPGSGKTKTITAIVGGLLTQSLSNGPAGATRITVPKGNNVNSGSDAPVKKLLVCAPSNAAVDELCVRLMAGIKTKQGVSRNINVVRIGKSDNISAQVAEVTLENLVQKKLGGTQQDSKQHEKDQQIFEEHKQVSAQLREFYQRRDEDDSGDKKMQPAGRKRLEDDINRVKRQKAMLGTRIDSLKDQRRDAGREQELNKRRVQQTVLEEAHVICATLSGSGHDMFQNLTIEFESVIIDEAAQCVEMESLIPLKYGCIKCIMVGDPNQLPPTVFSKEAQKFQYEQSLFVRMQNNFPNQVHLLDTQYRMHPDISFFPSETFYDSKLMDGPNMAEQRKQPWHASALLAPYRFFDVAGQQQTSAKSFINLAEIDIAMMLYDRLRADFNDLDWNNKIGIITPYRSQLKELRRRFLNKYGEGIKDFIEFNTTDAFQGRECEIIIFSCVRASPAGGIGFLQDIRRMNVGLTRAKSSLWVLGNSESLSRGRYWKLLVDDAKARDLHTAGHGLKGMLKRPSSDFPAQASAVPTRSMLEINNHVSQMGAEVEGSRNDATPNSKELPSYTGKRKHSADEGDNKSDKPFKQSRDSTPVTSARNGTDRMDGVTIKAEDRIRGMKQERDHTTAAKSITEAEDDMDVDMVDADEAELDKAGDDMKKDTPDSLVKNPRRSATPANSAVDRNGAKSASGSRAGTPSSTTEDSKNGIAGQGNAKPAGGIAPPRKAFKRAAPNVFAPKAKKR</sequence>
<dbReference type="GeneID" id="71981374"/>
<reference evidence="12" key="1">
    <citation type="submission" date="2021-12" db="EMBL/GenBank/DDBJ databases">
        <authorList>
            <person name="Zaccaron A."/>
            <person name="Stergiopoulos I."/>
        </authorList>
    </citation>
    <scope>NUCLEOTIDE SEQUENCE</scope>
    <source>
        <strain evidence="12">Race5_Kim</strain>
    </source>
</reference>
<dbReference type="OMA" id="GCIKCIM"/>
<dbReference type="Pfam" id="PF13086">
    <property type="entry name" value="AAA_11"/>
    <property type="match status" value="1"/>
</dbReference>
<feature type="domain" description="UvrD-like helicase ATP-binding" evidence="11">
    <location>
        <begin position="1290"/>
        <end position="1618"/>
    </location>
</feature>
<dbReference type="GO" id="GO:0004386">
    <property type="term" value="F:helicase activity"/>
    <property type="evidence" value="ECO:0007669"/>
    <property type="project" value="UniProtKB-UniRule"/>
</dbReference>
<dbReference type="GO" id="GO:0016787">
    <property type="term" value="F:hydrolase activity"/>
    <property type="evidence" value="ECO:0007669"/>
    <property type="project" value="UniProtKB-UniRule"/>
</dbReference>
<keyword evidence="7" id="KW-0539">Nucleus</keyword>